<dbReference type="EMBL" id="QRDZ01000011">
    <property type="protein sequence ID" value="RED76734.1"/>
    <property type="molecule type" value="Genomic_DNA"/>
</dbReference>
<name>A0A3D9JRT1_9BACL</name>
<keyword evidence="1" id="KW-0732">Signal</keyword>
<proteinExistence type="predicted"/>
<dbReference type="InterPro" id="IPR010502">
    <property type="entry name" value="Carb-bd_dom_fam9"/>
</dbReference>
<reference evidence="4 5" key="1">
    <citation type="submission" date="2018-07" db="EMBL/GenBank/DDBJ databases">
        <title>Genomic Encyclopedia of Type Strains, Phase III (KMG-III): the genomes of soil and plant-associated and newly described type strains.</title>
        <authorList>
            <person name="Whitman W."/>
        </authorList>
    </citation>
    <scope>NUCLEOTIDE SEQUENCE [LARGE SCALE GENOMIC DNA]</scope>
    <source>
        <strain evidence="4 5">CECT 7287</strain>
    </source>
</reference>
<accession>A0A3D9JRT1</accession>
<feature type="chain" id="PRO_5038699188" evidence="1">
    <location>
        <begin position="27"/>
        <end position="1330"/>
    </location>
</feature>
<dbReference type="SUPFAM" id="SSF49344">
    <property type="entry name" value="CBD9-like"/>
    <property type="match status" value="1"/>
</dbReference>
<feature type="signal peptide" evidence="1">
    <location>
        <begin position="1"/>
        <end position="26"/>
    </location>
</feature>
<dbReference type="OrthoDB" id="601823at2"/>
<evidence type="ECO:0000259" key="3">
    <source>
        <dbReference type="Pfam" id="PF19543"/>
    </source>
</evidence>
<keyword evidence="5" id="KW-1185">Reference proteome</keyword>
<organism evidence="4 5">
    <name type="scientific">Cohnella phaseoli</name>
    <dbReference type="NCBI Taxonomy" id="456490"/>
    <lineage>
        <taxon>Bacteria</taxon>
        <taxon>Bacillati</taxon>
        <taxon>Bacillota</taxon>
        <taxon>Bacilli</taxon>
        <taxon>Bacillales</taxon>
        <taxon>Paenibacillaceae</taxon>
        <taxon>Cohnella</taxon>
    </lineage>
</organism>
<dbReference type="Proteomes" id="UP000256977">
    <property type="component" value="Unassembled WGS sequence"/>
</dbReference>
<sequence>MRRTIHKSISCVLLLALLLTSGYAVPSVRAAQADPPITAIHVPTVANKAPVIDGVIEDAEWDEAAQSAGFVTFTQSEAVPEPTFFKVFFTEDKLYVAVHSMQKERPSARVTEHDGPVYTEDSIEIFFQPDLAQQTYYQFVINAMGVKYEGRERDSSWGNDGDWSARATTGNGYWDLEVELPASLFGLNGFSATEYGFNISRSQSAGDQGGSGPMAIPAMIQSSWSPYYGGTFHDFTAFGRLYRDDQNPSALRQTVHAADLKSGFQTVSSVTNATYGDLTFKAVQEVRNSSTGALLGSAQEQTLTLATGGSGDLSLNSPLEQGKWECILIVTDADSGKVYYSRKIPVDIPPPLKVRSYWSEQKAELSLDKNDVNTAFPATSALFELKNEQGTVISAQEVNADAAGVFRASMDMNAHPAGSYQIVATLKGSGNSHPLPAVSLEKPVTPEWWNSDLGTEDIVLAPWTGVKTVGNKVEVWGREYAFGGSPFVSQITSQGQELLAAPIRIEGEADARELHFYETNDIGIEKTDTAVQYLNESVSDDLKLSVNSKVEYDGFIRFDVQLASDSDTPVQLQNLKVNIPMRPEAATLFDADTTDSPLRGSYPYWSGARSGKFPDEAAGSFTPHIFVGNDQVGLTWVAESTENWSFHNPDDVLALKKQGGAHVLQMNVIDKAIEIDRDTPLVFTFAIQASPIRPQAENKQVFIYGSSAYGADLWSMNTFSQNKGQLSYPAKDYVTAEHGDLTVKMSPKDWTNYSWSGGYPDDPQNEMATPVVAVRFPNGNSFGLYYSLAAPKFFLATETGFNQNRVRHKIQEFTYDREWNYSWEREVRLTWDEHSLKVGIGNGWPIEYEEMAEIPLDFGLMNASMQEAKIVYGAGFIYNNFTARAENGDPIVWELQVEDENVPGRVLTGQYQLLPNETWPTESRIYVGGPDLNGSRDWPWFLDRLKKDNYQLLKIHEDWTESQGYPMTREQGRKDALHALAAAANEKGIPVIPYIGFQLGNNTPEFQTYKDEIVTEPFFLPNGWVRSDTNHIGANISYAGQYQNFMLWSINKLLLEDGIGGLYMDSTAIPPMDQNLHHGAGYYDRDGVLQPSYSIFEYRNFMKRLRTMGKAVRPDFYMDLHTPVGTWTPTAGFSDSIWKGEQFLNAEANPSENTFRREVTPELLRATMGKQTGLAINFLNYAQVDTASAVSAVLDIPVRLDGLLRAKMMKYYDLNDARFILYSDSNIAGSNEETPMSYYKRSDGAVVAVAANLSRTDQPRDVTFTLPEGLILPGSAATDAINGDNLSLNGNALTVHFEKAWRYKYILLAPESVQNPVRYPFEWPTIGFPN</sequence>
<comment type="caution">
    <text evidence="4">The sequence shown here is derived from an EMBL/GenBank/DDBJ whole genome shotgun (WGS) entry which is preliminary data.</text>
</comment>
<dbReference type="InterPro" id="IPR045711">
    <property type="entry name" value="GH123-like_N"/>
</dbReference>
<dbReference type="GO" id="GO:0016052">
    <property type="term" value="P:carbohydrate catabolic process"/>
    <property type="evidence" value="ECO:0007669"/>
    <property type="project" value="InterPro"/>
</dbReference>
<dbReference type="GO" id="GO:0030246">
    <property type="term" value="F:carbohydrate binding"/>
    <property type="evidence" value="ECO:0007669"/>
    <property type="project" value="InterPro"/>
</dbReference>
<evidence type="ECO:0000256" key="1">
    <source>
        <dbReference type="SAM" id="SignalP"/>
    </source>
</evidence>
<protein>
    <submittedName>
        <fullName evidence="4">Carbohydrate binding protein with CBM9 domain</fullName>
    </submittedName>
</protein>
<evidence type="ECO:0000259" key="2">
    <source>
        <dbReference type="Pfam" id="PF06452"/>
    </source>
</evidence>
<dbReference type="Gene3D" id="2.60.40.1190">
    <property type="match status" value="1"/>
</dbReference>
<feature type="domain" description="Glycoside hydrolase 123-like N-terminal" evidence="3">
    <location>
        <begin position="447"/>
        <end position="589"/>
    </location>
</feature>
<gene>
    <name evidence="4" type="ORF">DFP98_111118</name>
</gene>
<dbReference type="Pfam" id="PF06452">
    <property type="entry name" value="CBM9_1"/>
    <property type="match status" value="1"/>
</dbReference>
<dbReference type="Pfam" id="PF19543">
    <property type="entry name" value="GH123_N"/>
    <property type="match status" value="1"/>
</dbReference>
<dbReference type="GO" id="GO:0004553">
    <property type="term" value="F:hydrolase activity, hydrolyzing O-glycosyl compounds"/>
    <property type="evidence" value="ECO:0007669"/>
    <property type="project" value="InterPro"/>
</dbReference>
<feature type="domain" description="Carbohydrate-binding" evidence="2">
    <location>
        <begin position="52"/>
        <end position="225"/>
    </location>
</feature>
<dbReference type="RefSeq" id="WP_116061531.1">
    <property type="nucleotide sequence ID" value="NZ_QRDZ01000011.1"/>
</dbReference>
<evidence type="ECO:0000313" key="5">
    <source>
        <dbReference type="Proteomes" id="UP000256977"/>
    </source>
</evidence>
<evidence type="ECO:0000313" key="4">
    <source>
        <dbReference type="EMBL" id="RED76734.1"/>
    </source>
</evidence>